<dbReference type="AlphaFoldDB" id="A0A7J6CX46"/>
<evidence type="ECO:0000313" key="6">
    <source>
        <dbReference type="EMBL" id="KAF4111624.1"/>
    </source>
</evidence>
<dbReference type="PANTHER" id="PTHR10903">
    <property type="entry name" value="GTPASE, IMAP FAMILY MEMBER-RELATED"/>
    <property type="match status" value="1"/>
</dbReference>
<evidence type="ECO:0000313" key="7">
    <source>
        <dbReference type="Proteomes" id="UP000579812"/>
    </source>
</evidence>
<comment type="similarity">
    <text evidence="1">Belongs to the TRAFAC class TrmE-Era-EngA-EngB-Septin-like GTPase superfamily. AIG1/Toc34/Toc159-like paraseptin GTPase family. IAN subfamily.</text>
</comment>
<keyword evidence="7" id="KW-1185">Reference proteome</keyword>
<protein>
    <recommendedName>
        <fullName evidence="5">AIG1-type G domain-containing protein</fullName>
    </recommendedName>
</protein>
<keyword evidence="3" id="KW-0342">GTP-binding</keyword>
<evidence type="ECO:0000259" key="5">
    <source>
        <dbReference type="PROSITE" id="PS51720"/>
    </source>
</evidence>
<comment type="caution">
    <text evidence="6">The sequence shown here is derived from an EMBL/GenBank/DDBJ whole genome shotgun (WGS) entry which is preliminary data.</text>
</comment>
<dbReference type="GO" id="GO:0005525">
    <property type="term" value="F:GTP binding"/>
    <property type="evidence" value="ECO:0007669"/>
    <property type="project" value="UniProtKB-KW"/>
</dbReference>
<organism evidence="6 7">
    <name type="scientific">Onychostoma macrolepis</name>
    <dbReference type="NCBI Taxonomy" id="369639"/>
    <lineage>
        <taxon>Eukaryota</taxon>
        <taxon>Metazoa</taxon>
        <taxon>Chordata</taxon>
        <taxon>Craniata</taxon>
        <taxon>Vertebrata</taxon>
        <taxon>Euteleostomi</taxon>
        <taxon>Actinopterygii</taxon>
        <taxon>Neopterygii</taxon>
        <taxon>Teleostei</taxon>
        <taxon>Ostariophysi</taxon>
        <taxon>Cypriniformes</taxon>
        <taxon>Cyprinidae</taxon>
        <taxon>Acrossocheilinae</taxon>
        <taxon>Onychostoma</taxon>
    </lineage>
</organism>
<dbReference type="Proteomes" id="UP000579812">
    <property type="component" value="Unassembled WGS sequence"/>
</dbReference>
<gene>
    <name evidence="6" type="ORF">G5714_008655</name>
</gene>
<dbReference type="InterPro" id="IPR027417">
    <property type="entry name" value="P-loop_NTPase"/>
</dbReference>
<dbReference type="Pfam" id="PF04548">
    <property type="entry name" value="AIG1"/>
    <property type="match status" value="1"/>
</dbReference>
<name>A0A7J6CX46_9TELE</name>
<evidence type="ECO:0000256" key="2">
    <source>
        <dbReference type="ARBA" id="ARBA00022741"/>
    </source>
</evidence>
<dbReference type="PANTHER" id="PTHR10903:SF62">
    <property type="entry name" value="GTPASE IMAP FAMILY MEMBER 4-LIKE-RELATED"/>
    <property type="match status" value="1"/>
</dbReference>
<dbReference type="Gene3D" id="3.40.50.300">
    <property type="entry name" value="P-loop containing nucleotide triphosphate hydrolases"/>
    <property type="match status" value="1"/>
</dbReference>
<feature type="domain" description="AIG1-type G" evidence="5">
    <location>
        <begin position="1"/>
        <end position="159"/>
    </location>
</feature>
<dbReference type="EMBL" id="JAAMOB010000007">
    <property type="protein sequence ID" value="KAF4111624.1"/>
    <property type="molecule type" value="Genomic_DNA"/>
</dbReference>
<feature type="compositionally biased region" description="Low complexity" evidence="4">
    <location>
        <begin position="239"/>
        <end position="249"/>
    </location>
</feature>
<dbReference type="InterPro" id="IPR045058">
    <property type="entry name" value="GIMA/IAN/Toc"/>
</dbReference>
<keyword evidence="2" id="KW-0547">Nucleotide-binding</keyword>
<dbReference type="PROSITE" id="PS51720">
    <property type="entry name" value="G_AIG1"/>
    <property type="match status" value="1"/>
</dbReference>
<dbReference type="InterPro" id="IPR006703">
    <property type="entry name" value="G_AIG1"/>
</dbReference>
<reference evidence="6 7" key="1">
    <citation type="submission" date="2020-04" db="EMBL/GenBank/DDBJ databases">
        <title>Chromosome-level genome assembly of a cyprinid fish Onychostoma macrolepis by integration of Nanopore Sequencing, Bionano and Hi-C technology.</title>
        <authorList>
            <person name="Wang D."/>
        </authorList>
    </citation>
    <scope>NUCLEOTIDE SEQUENCE [LARGE SCALE GENOMIC DNA]</scope>
    <source>
        <strain evidence="6">SWU-2019</strain>
        <tissue evidence="6">Muscle</tissue>
    </source>
</reference>
<accession>A0A7J6CX46</accession>
<dbReference type="SUPFAM" id="SSF52540">
    <property type="entry name" value="P-loop containing nucleoside triphosphate hydrolases"/>
    <property type="match status" value="1"/>
</dbReference>
<feature type="compositionally biased region" description="Polar residues" evidence="4">
    <location>
        <begin position="250"/>
        <end position="266"/>
    </location>
</feature>
<evidence type="ECO:0000256" key="3">
    <source>
        <dbReference type="ARBA" id="ARBA00023134"/>
    </source>
</evidence>
<proteinExistence type="inferred from homology"/>
<sequence>MVNGRKIKVIDTYGIYDTKVDEDFIKENLIRSLVECAAGVPVLTIVLKIGRYTSQEEKIKEKIWEYFSECNLKHSVILFTHGEQLEGQTIEEFVRKSPKLQEIIDKCGGRCHVIDNKYWKRRWWGYRSNRVQVRNLMRTIDKMVEEKGCYTNELFQMVEEEIQQEIENIKEIDLSPEEKREKAKHIVLKKLLIRFAGVTAGALTVTPALCLYLVTSCSAEEVFHSTVPLINSPPHHLNSSVVPPGSSSSADVRSSEQTPSELQTEIQETEPVTAVVEGTKPPSLSVDGPSSADRDEEFWETKPFTGEN</sequence>
<evidence type="ECO:0000256" key="4">
    <source>
        <dbReference type="SAM" id="MobiDB-lite"/>
    </source>
</evidence>
<evidence type="ECO:0000256" key="1">
    <source>
        <dbReference type="ARBA" id="ARBA00008535"/>
    </source>
</evidence>
<feature type="region of interest" description="Disordered" evidence="4">
    <location>
        <begin position="233"/>
        <end position="308"/>
    </location>
</feature>